<reference evidence="2 3" key="1">
    <citation type="submission" date="2019-10" db="EMBL/GenBank/DDBJ databases">
        <authorList>
            <person name="Palmer J.M."/>
        </authorList>
    </citation>
    <scope>NUCLEOTIDE SEQUENCE [LARGE SCALE GENOMIC DNA]</scope>
    <source>
        <strain evidence="2 3">TWF696</strain>
    </source>
</reference>
<proteinExistence type="predicted"/>
<comment type="caution">
    <text evidence="2">The sequence shown here is derived from an EMBL/GenBank/DDBJ whole genome shotgun (WGS) entry which is preliminary data.</text>
</comment>
<keyword evidence="1" id="KW-0732">Signal</keyword>
<evidence type="ECO:0000313" key="3">
    <source>
        <dbReference type="Proteomes" id="UP001375240"/>
    </source>
</evidence>
<organism evidence="2 3">
    <name type="scientific">Orbilia brochopaga</name>
    <dbReference type="NCBI Taxonomy" id="3140254"/>
    <lineage>
        <taxon>Eukaryota</taxon>
        <taxon>Fungi</taxon>
        <taxon>Dikarya</taxon>
        <taxon>Ascomycota</taxon>
        <taxon>Pezizomycotina</taxon>
        <taxon>Orbiliomycetes</taxon>
        <taxon>Orbiliales</taxon>
        <taxon>Orbiliaceae</taxon>
        <taxon>Orbilia</taxon>
    </lineage>
</organism>
<dbReference type="EMBL" id="JAVHNQ010000003">
    <property type="protein sequence ID" value="KAK6353467.1"/>
    <property type="molecule type" value="Genomic_DNA"/>
</dbReference>
<accession>A0AAV9V0S2</accession>
<evidence type="ECO:0000256" key="1">
    <source>
        <dbReference type="SAM" id="SignalP"/>
    </source>
</evidence>
<keyword evidence="3" id="KW-1185">Reference proteome</keyword>
<feature type="chain" id="PRO_5043418170" evidence="1">
    <location>
        <begin position="19"/>
        <end position="204"/>
    </location>
</feature>
<protein>
    <submittedName>
        <fullName evidence="2">Uncharacterized protein</fullName>
    </submittedName>
</protein>
<gene>
    <name evidence="2" type="ORF">TWF696_005431</name>
</gene>
<dbReference type="Proteomes" id="UP001375240">
    <property type="component" value="Unassembled WGS sequence"/>
</dbReference>
<feature type="signal peptide" evidence="1">
    <location>
        <begin position="1"/>
        <end position="18"/>
    </location>
</feature>
<dbReference type="AlphaFoldDB" id="A0AAV9V0S2"/>
<evidence type="ECO:0000313" key="2">
    <source>
        <dbReference type="EMBL" id="KAK6353467.1"/>
    </source>
</evidence>
<sequence>MAYRLFILSTLLLAHVAADSHKASPPKTTQVVEIQVGETDDLEKPETNLEATNDIPTTDQINQEIETCNQLRRSDYKDLTIRCESQPKGPKQGVNIAELSTFITRNWTVEMNNAAFIVAGNDTRTPRCHQVYCIGEYATLNICSIRTLEAGVSATVTGKQLRDAMVALRDIMWPERPWEATEDDPATYSTMAVVVQWDEDTGKV</sequence>
<name>A0AAV9V0S2_9PEZI</name>